<evidence type="ECO:0000256" key="4">
    <source>
        <dbReference type="ARBA" id="ARBA00023242"/>
    </source>
</evidence>
<feature type="compositionally biased region" description="Polar residues" evidence="8">
    <location>
        <begin position="338"/>
        <end position="355"/>
    </location>
</feature>
<evidence type="ECO:0000256" key="1">
    <source>
        <dbReference type="ARBA" id="ARBA00004123"/>
    </source>
</evidence>
<dbReference type="CDD" id="cd00086">
    <property type="entry name" value="homeodomain"/>
    <property type="match status" value="1"/>
</dbReference>
<dbReference type="PROSITE" id="PS00465">
    <property type="entry name" value="POU_2"/>
    <property type="match status" value="1"/>
</dbReference>
<evidence type="ECO:0000256" key="7">
    <source>
        <dbReference type="RuleBase" id="RU361194"/>
    </source>
</evidence>
<keyword evidence="12" id="KW-1185">Reference proteome</keyword>
<feature type="domain" description="POU-specific" evidence="10">
    <location>
        <begin position="506"/>
        <end position="580"/>
    </location>
</feature>
<evidence type="ECO:0000256" key="2">
    <source>
        <dbReference type="ARBA" id="ARBA00023125"/>
    </source>
</evidence>
<dbReference type="InterPro" id="IPR009057">
    <property type="entry name" value="Homeodomain-like_sf"/>
</dbReference>
<feature type="compositionally biased region" description="Low complexity" evidence="8">
    <location>
        <begin position="480"/>
        <end position="497"/>
    </location>
</feature>
<dbReference type="PRINTS" id="PR00028">
    <property type="entry name" value="POUDOMAIN"/>
</dbReference>
<dbReference type="InterPro" id="IPR013847">
    <property type="entry name" value="POU"/>
</dbReference>
<feature type="compositionally biased region" description="Polar residues" evidence="8">
    <location>
        <begin position="446"/>
        <end position="470"/>
    </location>
</feature>
<feature type="region of interest" description="Disordered" evidence="8">
    <location>
        <begin position="676"/>
        <end position="716"/>
    </location>
</feature>
<feature type="compositionally biased region" description="Basic and acidic residues" evidence="8">
    <location>
        <begin position="404"/>
        <end position="416"/>
    </location>
</feature>
<evidence type="ECO:0000256" key="5">
    <source>
        <dbReference type="PROSITE-ProRule" id="PRU00108"/>
    </source>
</evidence>
<feature type="region of interest" description="Disordered" evidence="8">
    <location>
        <begin position="323"/>
        <end position="500"/>
    </location>
</feature>
<dbReference type="PANTHER" id="PTHR11636">
    <property type="entry name" value="POU DOMAIN"/>
    <property type="match status" value="1"/>
</dbReference>
<dbReference type="PROSITE" id="PS00027">
    <property type="entry name" value="HOMEOBOX_1"/>
    <property type="match status" value="1"/>
</dbReference>
<name>A0ABQ7S6Y0_9ACAR</name>
<dbReference type="PROSITE" id="PS50071">
    <property type="entry name" value="HOMEOBOX_2"/>
    <property type="match status" value="1"/>
</dbReference>
<evidence type="ECO:0000256" key="8">
    <source>
        <dbReference type="SAM" id="MobiDB-lite"/>
    </source>
</evidence>
<dbReference type="SUPFAM" id="SSF46689">
    <property type="entry name" value="Homeodomain-like"/>
    <property type="match status" value="1"/>
</dbReference>
<feature type="compositionally biased region" description="Basic and acidic residues" evidence="8">
    <location>
        <begin position="984"/>
        <end position="1007"/>
    </location>
</feature>
<dbReference type="PROSITE" id="PS51179">
    <property type="entry name" value="POU_3"/>
    <property type="match status" value="1"/>
</dbReference>
<keyword evidence="2 5" id="KW-0238">DNA-binding</keyword>
<dbReference type="Pfam" id="PF00046">
    <property type="entry name" value="Homeodomain"/>
    <property type="match status" value="1"/>
</dbReference>
<accession>A0ABQ7S6Y0</accession>
<protein>
    <recommendedName>
        <fullName evidence="7">POU domain protein</fullName>
    </recommendedName>
</protein>
<feature type="compositionally biased region" description="Low complexity" evidence="8">
    <location>
        <begin position="1021"/>
        <end position="1032"/>
    </location>
</feature>
<dbReference type="Gene3D" id="1.10.260.40">
    <property type="entry name" value="lambda repressor-like DNA-binding domains"/>
    <property type="match status" value="1"/>
</dbReference>
<sequence length="1050" mass="115308">MMQHHTSLPGSNPMLRQFSNASGISTSATQSTNNDINMASNSPQATSKNAASGSQMLPGSLDQLAQWFAQGQQQLQLFQAELAAQQFRQQVVNQMPPNLAAQLAANLLSVAPTSSPADLQQLFQSGAQYNPLLSHLQRQNGTQPNPFGPQGLAPHLLMLYQQANPLQAQLLFQNQGLFQPNLIQQSLQNLTGQGVTQINNAQQQLTQNPFTSPSISSVSALNNTGTPGAPEVALQMQQLLSGLSNNSPASSQSLPQSGQHLDNSTSRQDIYLSIPGADNKQSLKDNSTLNEDLFTNYSNQASSVQGASYAGARGPLTVAQTKQLSQQQQAARSRLQNHRSSQQHDQLERNQNNSARPGDVDDQNALADHRNSTCIKSERLEHVTDDQDSNNPDEDSSEISVQDSARRYVCNERDNLSPRMSRSAESTPQISSLPNQVSNKVRHPSSRPQNLSSSKPTVQNHLDQYSSSKVHTSHHLHHANGQTVRQQQQTMNSQSNSDLASQISTDELNGLEELEQFAKTFKQRRIKLGFTQGDVGMAMGKLYGNDFSQTTISRFEALNLSFKNMCKLKPLLHRWLEDASANGMLAPIGMLGAGNTTGSTSNNSTLSAAFINPEAIGRRRKKRTSIETTVRVALEKAFLANPKPTSEEITLLSDNLGMEKEVVRVWFCNRRQKEKRINPPLGDSEPGSPDSSLNGDTSSNGGYIDTPHIGSTINYPPTSNSGNMLVNHSNFDSAASLQHHLNLNLGLNLAATNRRHLGYSNGNGDADHQPHHLFQREHNHQQHNHQLFSSLAKDAAAFSAPNNTSSEFCSDDVVGNNNQVADDCNSVDSFSSDDMDGRTSRKGMRHSRNEQSVKDLMEQYRQQRHINNADNTHSSVKDSASEQDPMKAALLDTLMDTIGHHMNDDSSLRNTYNHKMSRKRSHPEKQYITASELIDSDADPPADSSSSFDEAEFRNDINPLVKSEQNTADDDNKTAYNNKRLRTHRDESHAEANHVRTDHYGRSHENQGSDDEEEACDEHASTSSTSANGTTSPITKLSLAMSPDMPVIMS</sequence>
<evidence type="ECO:0000259" key="10">
    <source>
        <dbReference type="PROSITE" id="PS51179"/>
    </source>
</evidence>
<dbReference type="SMART" id="SM00389">
    <property type="entry name" value="HOX"/>
    <property type="match status" value="1"/>
</dbReference>
<feature type="compositionally biased region" description="Acidic residues" evidence="8">
    <location>
        <begin position="386"/>
        <end position="397"/>
    </location>
</feature>
<dbReference type="Gene3D" id="1.10.10.60">
    <property type="entry name" value="Homeodomain-like"/>
    <property type="match status" value="1"/>
</dbReference>
<feature type="region of interest" description="Disordered" evidence="8">
    <location>
        <begin position="901"/>
        <end position="1050"/>
    </location>
</feature>
<reference evidence="11 12" key="1">
    <citation type="submission" date="2020-10" db="EMBL/GenBank/DDBJ databases">
        <authorList>
            <person name="Klimov P.B."/>
            <person name="Dyachkov S.M."/>
            <person name="Chetverikov P.E."/>
        </authorList>
    </citation>
    <scope>NUCLEOTIDE SEQUENCE [LARGE SCALE GENOMIC DNA]</scope>
    <source>
        <strain evidence="11">BMOC 18-1129-001#AD2665</strain>
        <tissue evidence="11">Entire mites</tissue>
    </source>
</reference>
<dbReference type="InterPro" id="IPR001356">
    <property type="entry name" value="HD"/>
</dbReference>
<evidence type="ECO:0000313" key="11">
    <source>
        <dbReference type="EMBL" id="KAG9509189.1"/>
    </source>
</evidence>
<dbReference type="InterPro" id="IPR050255">
    <property type="entry name" value="POU_domain_TF"/>
</dbReference>
<comment type="caution">
    <text evidence="11">The sequence shown here is derived from an EMBL/GenBank/DDBJ whole genome shotgun (WGS) entry which is preliminary data.</text>
</comment>
<dbReference type="Pfam" id="PF00157">
    <property type="entry name" value="Pou"/>
    <property type="match status" value="1"/>
</dbReference>
<feature type="compositionally biased region" description="Polar residues" evidence="8">
    <location>
        <begin position="689"/>
        <end position="701"/>
    </location>
</feature>
<dbReference type="Proteomes" id="UP000825002">
    <property type="component" value="Unassembled WGS sequence"/>
</dbReference>
<feature type="region of interest" description="Disordered" evidence="8">
    <location>
        <begin position="243"/>
        <end position="265"/>
    </location>
</feature>
<feature type="compositionally biased region" description="Polar residues" evidence="8">
    <location>
        <begin position="418"/>
        <end position="439"/>
    </location>
</feature>
<gene>
    <name evidence="11" type="primary">nub</name>
    <name evidence="11" type="ORF">GZH46_02301</name>
</gene>
<feature type="DNA-binding region" description="Homeobox" evidence="5">
    <location>
        <begin position="619"/>
        <end position="678"/>
    </location>
</feature>
<feature type="domain" description="Homeobox" evidence="9">
    <location>
        <begin position="617"/>
        <end position="677"/>
    </location>
</feature>
<feature type="compositionally biased region" description="Basic and acidic residues" evidence="8">
    <location>
        <begin position="367"/>
        <end position="385"/>
    </location>
</feature>
<dbReference type="SUPFAM" id="SSF47413">
    <property type="entry name" value="lambda repressor-like DNA-binding domains"/>
    <property type="match status" value="1"/>
</dbReference>
<keyword evidence="4 5" id="KW-0539">Nucleus</keyword>
<feature type="region of interest" description="Disordered" evidence="8">
    <location>
        <begin position="25"/>
        <end position="54"/>
    </location>
</feature>
<dbReference type="EMBL" id="JAIFTH010000614">
    <property type="protein sequence ID" value="KAG9509189.1"/>
    <property type="molecule type" value="Genomic_DNA"/>
</dbReference>
<dbReference type="InterPro" id="IPR000327">
    <property type="entry name" value="POU_dom"/>
</dbReference>
<dbReference type="PROSITE" id="PS00035">
    <property type="entry name" value="POU_1"/>
    <property type="match status" value="1"/>
</dbReference>
<evidence type="ECO:0000256" key="6">
    <source>
        <dbReference type="RuleBase" id="RU000682"/>
    </source>
</evidence>
<keyword evidence="3 5" id="KW-0371">Homeobox</keyword>
<evidence type="ECO:0000256" key="3">
    <source>
        <dbReference type="ARBA" id="ARBA00023155"/>
    </source>
</evidence>
<feature type="compositionally biased region" description="Low complexity" evidence="8">
    <location>
        <begin position="323"/>
        <end position="334"/>
    </location>
</feature>
<dbReference type="InterPro" id="IPR010982">
    <property type="entry name" value="Lambda_DNA-bd_dom_sf"/>
</dbReference>
<dbReference type="InterPro" id="IPR017970">
    <property type="entry name" value="Homeobox_CS"/>
</dbReference>
<dbReference type="SMART" id="SM00352">
    <property type="entry name" value="POU"/>
    <property type="match status" value="1"/>
</dbReference>
<comment type="subcellular location">
    <subcellularLocation>
        <location evidence="1 5 6">Nucleus</location>
    </subcellularLocation>
</comment>
<proteinExistence type="inferred from homology"/>
<evidence type="ECO:0000259" key="9">
    <source>
        <dbReference type="PROSITE" id="PS50071"/>
    </source>
</evidence>
<dbReference type="PANTHER" id="PTHR11636:SF76">
    <property type="entry name" value="PROTEIN NUBBIN"/>
    <property type="match status" value="1"/>
</dbReference>
<feature type="region of interest" description="Disordered" evidence="8">
    <location>
        <begin position="825"/>
        <end position="851"/>
    </location>
</feature>
<keyword evidence="7" id="KW-0804">Transcription</keyword>
<comment type="similarity">
    <text evidence="7">Belongs to the POU transcription factor family.</text>
</comment>
<organism evidence="11 12">
    <name type="scientific">Fragariocoptes setiger</name>
    <dbReference type="NCBI Taxonomy" id="1670756"/>
    <lineage>
        <taxon>Eukaryota</taxon>
        <taxon>Metazoa</taxon>
        <taxon>Ecdysozoa</taxon>
        <taxon>Arthropoda</taxon>
        <taxon>Chelicerata</taxon>
        <taxon>Arachnida</taxon>
        <taxon>Acari</taxon>
        <taxon>Acariformes</taxon>
        <taxon>Trombidiformes</taxon>
        <taxon>Prostigmata</taxon>
        <taxon>Eupodina</taxon>
        <taxon>Eriophyoidea</taxon>
        <taxon>Phytoptidae</taxon>
        <taxon>Fragariocoptes</taxon>
    </lineage>
</organism>
<evidence type="ECO:0000313" key="12">
    <source>
        <dbReference type="Proteomes" id="UP000825002"/>
    </source>
</evidence>